<evidence type="ECO:0000313" key="4">
    <source>
        <dbReference type="Proteomes" id="UP001165060"/>
    </source>
</evidence>
<dbReference type="InterPro" id="IPR002125">
    <property type="entry name" value="CMP_dCMP_dom"/>
</dbReference>
<feature type="chain" id="PRO_5046970242" description="CMP/dCMP-type deaminase domain-containing protein" evidence="1">
    <location>
        <begin position="16"/>
        <end position="165"/>
    </location>
</feature>
<feature type="domain" description="CMP/dCMP-type deaminase" evidence="2">
    <location>
        <begin position="35"/>
        <end position="165"/>
    </location>
</feature>
<dbReference type="SUPFAM" id="SSF53927">
    <property type="entry name" value="Cytidine deaminase-like"/>
    <property type="match status" value="1"/>
</dbReference>
<reference evidence="3 4" key="1">
    <citation type="journal article" date="2023" name="Commun. Biol.">
        <title>Genome analysis of Parmales, the sister group of diatoms, reveals the evolutionary specialization of diatoms from phago-mixotrophs to photoautotrophs.</title>
        <authorList>
            <person name="Ban H."/>
            <person name="Sato S."/>
            <person name="Yoshikawa S."/>
            <person name="Yamada K."/>
            <person name="Nakamura Y."/>
            <person name="Ichinomiya M."/>
            <person name="Sato N."/>
            <person name="Blanc-Mathieu R."/>
            <person name="Endo H."/>
            <person name="Kuwata A."/>
            <person name="Ogata H."/>
        </authorList>
    </citation>
    <scope>NUCLEOTIDE SEQUENCE [LARGE SCALE GENOMIC DNA]</scope>
</reference>
<dbReference type="PROSITE" id="PS51747">
    <property type="entry name" value="CYT_DCMP_DEAMINASES_2"/>
    <property type="match status" value="1"/>
</dbReference>
<gene>
    <name evidence="3" type="ORF">TeGR_g3189</name>
</gene>
<dbReference type="Gene3D" id="3.40.140.10">
    <property type="entry name" value="Cytidine Deaminase, domain 2"/>
    <property type="match status" value="1"/>
</dbReference>
<name>A0ABQ6N134_9STRA</name>
<sequence length="165" mass="16393">MLRLLLLALLPAVLSFSPPAPPLPAPSLPLHAALPSDLEHLSSARSLASTPPPGATYPNPPVGCVVLSPSGARLGAGFHPRAGAPHAEAFALLEATGLLPDGAAAAQSIVSNTATPELAELIAAYLAGPAKLLPKLPAGCTAYVSLEPCCHVGRTPACAAARVGA</sequence>
<dbReference type="InterPro" id="IPR016193">
    <property type="entry name" value="Cytidine_deaminase-like"/>
</dbReference>
<protein>
    <recommendedName>
        <fullName evidence="2">CMP/dCMP-type deaminase domain-containing protein</fullName>
    </recommendedName>
</protein>
<proteinExistence type="predicted"/>
<dbReference type="Proteomes" id="UP001165060">
    <property type="component" value="Unassembled WGS sequence"/>
</dbReference>
<feature type="signal peptide" evidence="1">
    <location>
        <begin position="1"/>
        <end position="15"/>
    </location>
</feature>
<dbReference type="EMBL" id="BRYB01001956">
    <property type="protein sequence ID" value="GMI37060.1"/>
    <property type="molecule type" value="Genomic_DNA"/>
</dbReference>
<accession>A0ABQ6N134</accession>
<feature type="non-terminal residue" evidence="3">
    <location>
        <position position="165"/>
    </location>
</feature>
<evidence type="ECO:0000256" key="1">
    <source>
        <dbReference type="SAM" id="SignalP"/>
    </source>
</evidence>
<keyword evidence="4" id="KW-1185">Reference proteome</keyword>
<comment type="caution">
    <text evidence="3">The sequence shown here is derived from an EMBL/GenBank/DDBJ whole genome shotgun (WGS) entry which is preliminary data.</text>
</comment>
<organism evidence="3 4">
    <name type="scientific">Tetraparma gracilis</name>
    <dbReference type="NCBI Taxonomy" id="2962635"/>
    <lineage>
        <taxon>Eukaryota</taxon>
        <taxon>Sar</taxon>
        <taxon>Stramenopiles</taxon>
        <taxon>Ochrophyta</taxon>
        <taxon>Bolidophyceae</taxon>
        <taxon>Parmales</taxon>
        <taxon>Triparmaceae</taxon>
        <taxon>Tetraparma</taxon>
    </lineage>
</organism>
<evidence type="ECO:0000313" key="3">
    <source>
        <dbReference type="EMBL" id="GMI37060.1"/>
    </source>
</evidence>
<keyword evidence="1" id="KW-0732">Signal</keyword>
<evidence type="ECO:0000259" key="2">
    <source>
        <dbReference type="PROSITE" id="PS51747"/>
    </source>
</evidence>
<dbReference type="Pfam" id="PF00383">
    <property type="entry name" value="dCMP_cyt_deam_1"/>
    <property type="match status" value="1"/>
</dbReference>